<name>A0AA49JX26_9BACT</name>
<dbReference type="EMBL" id="CP130612">
    <property type="protein sequence ID" value="WKW13566.1"/>
    <property type="molecule type" value="Genomic_DNA"/>
</dbReference>
<proteinExistence type="predicted"/>
<evidence type="ECO:0000313" key="3">
    <source>
        <dbReference type="EMBL" id="WKW16472.1"/>
    </source>
</evidence>
<reference evidence="2" key="1">
    <citation type="submission" date="2023-07" db="EMBL/GenBank/DDBJ databases">
        <authorList>
            <person name="Haufschild T."/>
            <person name="Kallscheuer N."/>
            <person name="Hammer J."/>
            <person name="Kohn T."/>
            <person name="Kabuu M."/>
            <person name="Jogler M."/>
            <person name="Wohfarth N."/>
            <person name="Heuer A."/>
            <person name="Rohde M."/>
            <person name="van Teeseling M.C.F."/>
            <person name="Jogler C."/>
        </authorList>
    </citation>
    <scope>NUCLEOTIDE SEQUENCE</scope>
    <source>
        <strain evidence="2">Strain 138</strain>
        <strain evidence="3">Strain 318</strain>
    </source>
</reference>
<dbReference type="RefSeq" id="WP_367886404.1">
    <property type="nucleotide sequence ID" value="NZ_CP130612.1"/>
</dbReference>
<keyword evidence="4" id="KW-1185">Reference proteome</keyword>
<dbReference type="InterPro" id="IPR007110">
    <property type="entry name" value="Ig-like_dom"/>
</dbReference>
<feature type="domain" description="Ig-like" evidence="1">
    <location>
        <begin position="36"/>
        <end position="132"/>
    </location>
</feature>
<evidence type="ECO:0000259" key="1">
    <source>
        <dbReference type="PROSITE" id="PS50835"/>
    </source>
</evidence>
<sequence>MARISISENNPPGDAAAALVVNATPNVLTNIGAGSPNRLLHSFFVPRVSIVGPDLVHENVSCSWSHTASGWTQPISLNWAVNGIPVSSGANYSTFDTGTAGFSLELTLTDADGRVGFAVLPVTVSGSGTFSC</sequence>
<dbReference type="PROSITE" id="PS50835">
    <property type="entry name" value="IG_LIKE"/>
    <property type="match status" value="1"/>
</dbReference>
<organism evidence="2">
    <name type="scientific">Pseudogemmatithrix spongiicola</name>
    <dbReference type="NCBI Taxonomy" id="3062599"/>
    <lineage>
        <taxon>Bacteria</taxon>
        <taxon>Pseudomonadati</taxon>
        <taxon>Gemmatimonadota</taxon>
        <taxon>Gemmatimonadia</taxon>
        <taxon>Gemmatimonadales</taxon>
        <taxon>Gemmatimonadaceae</taxon>
        <taxon>Pseudogemmatithrix</taxon>
    </lineage>
</organism>
<gene>
    <name evidence="2" type="ORF">Strain138_002890</name>
    <name evidence="3" type="ORF">Strain318_002888</name>
</gene>
<dbReference type="AlphaFoldDB" id="A0AA49JX26"/>
<evidence type="ECO:0000313" key="2">
    <source>
        <dbReference type="EMBL" id="WKW13566.1"/>
    </source>
</evidence>
<dbReference type="KEGG" id="pspc:Strain318_002888"/>
<accession>A0AA49JX26</accession>
<protein>
    <recommendedName>
        <fullName evidence="1">Ig-like domain-containing protein</fullName>
    </recommendedName>
</protein>
<evidence type="ECO:0000313" key="4">
    <source>
        <dbReference type="Proteomes" id="UP001229955"/>
    </source>
</evidence>
<dbReference type="Proteomes" id="UP001229955">
    <property type="component" value="Chromosome"/>
</dbReference>
<accession>A0AA49K2Z5</accession>
<dbReference type="EMBL" id="CP130613">
    <property type="protein sequence ID" value="WKW16472.1"/>
    <property type="molecule type" value="Genomic_DNA"/>
</dbReference>